<accession>A0A8H7RMU9</accession>
<dbReference type="AlphaFoldDB" id="A0A8H7RMU9"/>
<dbReference type="PANTHER" id="PTHR14187:SF5">
    <property type="entry name" value="HEAT SHOCK 70 KDA PROTEIN 12A"/>
    <property type="match status" value="1"/>
</dbReference>
<dbReference type="SUPFAM" id="SSF53067">
    <property type="entry name" value="Actin-like ATPase domain"/>
    <property type="match status" value="2"/>
</dbReference>
<dbReference type="OrthoDB" id="2258410at2759"/>
<sequence length="1064" mass="121535">MDFQYSNYKYIVSLDFGDSFSGVCVATTGNLSPRELREQPYPSIIHVANWPKQKDLEHKTPTIIVYDQTFLLLHWENSAYNFIAKGLLTKGDHVFKHFSLGLPTSIAQTGAFCTAGSTTNHQLLCMRATIDFFREIFDCTVKNIQNVKTVDGLKAEKKDFCFVITVPEQWSDSQRAIMRVIAVEAGLISKDDHEKRLAFISETLATIIYCENTPDTVKSENMDCETRSIYKGEKYMNIAIGERTTRATIFESTQCDQKGRCQLLSAAGNRWGLMHLDLIMKELFWAFVLVFGTARPDFIPQCCLENFEKYSDIESDLSDAEELFCNYCNFSNGHDENFVELDDFGDVKSNDDSCEIILSYRYMRENVFDHVTNNVIEFVRTQMKKIGGNITRTYLTGGSGEIPYIKKRFLNEFPKYSPLYLGNLASDYKDDTAIMKGALIYGIDASRKEPQSPVIASKYEDDNTSQYNTLVCLDIGYNKTACSYRDLRYSSDAMTDITDWPGLKERNFAIPTAKETLDGKTLWGAQIGQTHIFKPESFVTPSKLMSAVNGIFKSYLIDFLELVFKHVHCVIAKANPKLSDKRKYRYVITIENCHPFFKHKSEMRLIAQEAGIINKEDHVKRMLLIGRENAAAMYLDKTFFAEKKSDVNQILQISLYHDTCHLSLHESTNLTSYEAPDSNNSLGSFTPYKSRNVRTMRSATFQFNFLSELVANLSVFISNLACCKDQKSHDTNSSAYVLKLTKEFLVYMKNKLDFGNDEAQTIQVTELPGCHISVTKYEVLEHVFWPSIRELTSAVKCNGMQRNVFRLFNINKIDKIFLSGVLIEAKKETYDFLEKTIIKNLTQVMNVKQGVISPSVVSGKEALLGAAQYGNHPESFTERISRKSYAVQVCGYKCLELDDAIQRSVLKIEMKSEKSMKDDIYTLEAANVFIEKKKVVQLCYYSSSNLFNLKHEESIRHPKDITSLIKCIVQVTIYSSEDPILSKSELEIDSKNFDKIHQFELYIKRDVDDPTTVLPDSRLYFDVCLKFDKDKCRFGAYVCSKLGDPAPEFILQDEFLVTNNYGDE</sequence>
<comment type="caution">
    <text evidence="1">The sequence shown here is derived from an EMBL/GenBank/DDBJ whole genome shotgun (WGS) entry which is preliminary data.</text>
</comment>
<dbReference type="PANTHER" id="PTHR14187">
    <property type="entry name" value="ALPHA KINASE/ELONGATION FACTOR 2 KINASE"/>
    <property type="match status" value="1"/>
</dbReference>
<dbReference type="EMBL" id="JAEPRD010000003">
    <property type="protein sequence ID" value="KAG2213445.1"/>
    <property type="molecule type" value="Genomic_DNA"/>
</dbReference>
<evidence type="ECO:0000313" key="2">
    <source>
        <dbReference type="Proteomes" id="UP000603453"/>
    </source>
</evidence>
<dbReference type="Proteomes" id="UP000603453">
    <property type="component" value="Unassembled WGS sequence"/>
</dbReference>
<reference evidence="1" key="1">
    <citation type="submission" date="2020-12" db="EMBL/GenBank/DDBJ databases">
        <title>Metabolic potential, ecology and presence of endohyphal bacteria is reflected in genomic diversity of Mucoromycotina.</title>
        <authorList>
            <person name="Muszewska A."/>
            <person name="Okrasinska A."/>
            <person name="Steczkiewicz K."/>
            <person name="Drgas O."/>
            <person name="Orlowska M."/>
            <person name="Perlinska-Lenart U."/>
            <person name="Aleksandrzak-Piekarczyk T."/>
            <person name="Szatraj K."/>
            <person name="Zielenkiewicz U."/>
            <person name="Pilsyk S."/>
            <person name="Malc E."/>
            <person name="Mieczkowski P."/>
            <person name="Kruszewska J.S."/>
            <person name="Biernat P."/>
            <person name="Pawlowska J."/>
        </authorList>
    </citation>
    <scope>NUCLEOTIDE SEQUENCE</scope>
    <source>
        <strain evidence="1">WA0000017839</strain>
    </source>
</reference>
<evidence type="ECO:0000313" key="1">
    <source>
        <dbReference type="EMBL" id="KAG2213445.1"/>
    </source>
</evidence>
<name>A0A8H7RMU9_9FUNG</name>
<dbReference type="Gene3D" id="3.30.420.40">
    <property type="match status" value="1"/>
</dbReference>
<gene>
    <name evidence="1" type="ORF">INT47_009119</name>
</gene>
<keyword evidence="2" id="KW-1185">Reference proteome</keyword>
<organism evidence="1 2">
    <name type="scientific">Mucor saturninus</name>
    <dbReference type="NCBI Taxonomy" id="64648"/>
    <lineage>
        <taxon>Eukaryota</taxon>
        <taxon>Fungi</taxon>
        <taxon>Fungi incertae sedis</taxon>
        <taxon>Mucoromycota</taxon>
        <taxon>Mucoromycotina</taxon>
        <taxon>Mucoromycetes</taxon>
        <taxon>Mucorales</taxon>
        <taxon>Mucorineae</taxon>
        <taxon>Mucoraceae</taxon>
        <taxon>Mucor</taxon>
    </lineage>
</organism>
<proteinExistence type="predicted"/>
<dbReference type="InterPro" id="IPR043129">
    <property type="entry name" value="ATPase_NBD"/>
</dbReference>
<protein>
    <submittedName>
        <fullName evidence="1">Uncharacterized protein</fullName>
    </submittedName>
</protein>